<dbReference type="GO" id="GO:0005840">
    <property type="term" value="C:ribosome"/>
    <property type="evidence" value="ECO:0007669"/>
    <property type="project" value="UniProtKB-KW"/>
</dbReference>
<dbReference type="PANTHER" id="PTHR12903">
    <property type="entry name" value="MITOCHONDRIAL RIBOSOMAL PROTEIN L24"/>
    <property type="match status" value="1"/>
</dbReference>
<dbReference type="GO" id="GO:1990904">
    <property type="term" value="C:ribonucleoprotein complex"/>
    <property type="evidence" value="ECO:0007669"/>
    <property type="project" value="UniProtKB-KW"/>
</dbReference>
<dbReference type="AlphaFoldDB" id="A0A1G2QGS8"/>
<dbReference type="HAMAP" id="MF_01326_B">
    <property type="entry name" value="Ribosomal_uL24_B"/>
    <property type="match status" value="1"/>
</dbReference>
<comment type="similarity">
    <text evidence="1 5 6">Belongs to the universal ribosomal protein uL24 family.</text>
</comment>
<dbReference type="Proteomes" id="UP000177838">
    <property type="component" value="Unassembled WGS sequence"/>
</dbReference>
<dbReference type="SMART" id="SM00739">
    <property type="entry name" value="KOW"/>
    <property type="match status" value="1"/>
</dbReference>
<dbReference type="SUPFAM" id="SSF50104">
    <property type="entry name" value="Translation proteins SH3-like domain"/>
    <property type="match status" value="1"/>
</dbReference>
<comment type="function">
    <text evidence="5">One of two assembly initiator proteins, it binds directly to the 5'-end of the 23S rRNA, where it nucleates assembly of the 50S subunit.</text>
</comment>
<dbReference type="PROSITE" id="PS01108">
    <property type="entry name" value="RIBOSOMAL_L24"/>
    <property type="match status" value="1"/>
</dbReference>
<comment type="caution">
    <text evidence="8">The sequence shown here is derived from an EMBL/GenBank/DDBJ whole genome shotgun (WGS) entry which is preliminary data.</text>
</comment>
<evidence type="ECO:0000256" key="4">
    <source>
        <dbReference type="ARBA" id="ARBA00035206"/>
    </source>
</evidence>
<sequence length="90" mass="9871">MNTLHIKKGDTVKVITGKDKGKTAKVIRAFPRQDKVIVEGLNLKSRRVRARKSNETGQTVKTAAPIHVSNLALAEKKTKAKPTKKAVAKK</sequence>
<keyword evidence="5" id="KW-0694">RNA-binding</keyword>
<evidence type="ECO:0000256" key="5">
    <source>
        <dbReference type="HAMAP-Rule" id="MF_01326"/>
    </source>
</evidence>
<dbReference type="Pfam" id="PF17136">
    <property type="entry name" value="ribosomal_L24"/>
    <property type="match status" value="1"/>
</dbReference>
<dbReference type="GO" id="GO:0006412">
    <property type="term" value="P:translation"/>
    <property type="evidence" value="ECO:0007669"/>
    <property type="project" value="UniProtKB-UniRule"/>
</dbReference>
<dbReference type="InterPro" id="IPR005824">
    <property type="entry name" value="KOW"/>
</dbReference>
<dbReference type="GO" id="GO:0003735">
    <property type="term" value="F:structural constituent of ribosome"/>
    <property type="evidence" value="ECO:0007669"/>
    <property type="project" value="InterPro"/>
</dbReference>
<evidence type="ECO:0000256" key="2">
    <source>
        <dbReference type="ARBA" id="ARBA00022980"/>
    </source>
</evidence>
<dbReference type="InterPro" id="IPR005825">
    <property type="entry name" value="Ribosomal_uL24_CS"/>
</dbReference>
<evidence type="ECO:0000313" key="8">
    <source>
        <dbReference type="EMBL" id="OHA59775.1"/>
    </source>
</evidence>
<keyword evidence="2 5" id="KW-0689">Ribosomal protein</keyword>
<reference evidence="8 9" key="1">
    <citation type="journal article" date="2016" name="Nat. Commun.">
        <title>Thousands of microbial genomes shed light on interconnected biogeochemical processes in an aquifer system.</title>
        <authorList>
            <person name="Anantharaman K."/>
            <person name="Brown C.T."/>
            <person name="Hug L.A."/>
            <person name="Sharon I."/>
            <person name="Castelle C.J."/>
            <person name="Probst A.J."/>
            <person name="Thomas B.C."/>
            <person name="Singh A."/>
            <person name="Wilkins M.J."/>
            <person name="Karaoz U."/>
            <person name="Brodie E.L."/>
            <person name="Williams K.H."/>
            <person name="Hubbard S.S."/>
            <person name="Banfield J.F."/>
        </authorList>
    </citation>
    <scope>NUCLEOTIDE SEQUENCE [LARGE SCALE GENOMIC DNA]</scope>
</reference>
<dbReference type="STRING" id="1802439.A2589_02955"/>
<proteinExistence type="inferred from homology"/>
<dbReference type="NCBIfam" id="TIGR01079">
    <property type="entry name" value="rplX_bact"/>
    <property type="match status" value="1"/>
</dbReference>
<comment type="function">
    <text evidence="5">One of the proteins that surrounds the polypeptide exit tunnel on the outside of the subunit.</text>
</comment>
<name>A0A1G2QGS8_9BACT</name>
<dbReference type="Pfam" id="PF00467">
    <property type="entry name" value="KOW"/>
    <property type="match status" value="1"/>
</dbReference>
<dbReference type="GO" id="GO:0019843">
    <property type="term" value="F:rRNA binding"/>
    <property type="evidence" value="ECO:0007669"/>
    <property type="project" value="UniProtKB-UniRule"/>
</dbReference>
<evidence type="ECO:0000259" key="7">
    <source>
        <dbReference type="SMART" id="SM00739"/>
    </source>
</evidence>
<dbReference type="EMBL" id="MHTK01000005">
    <property type="protein sequence ID" value="OHA59775.1"/>
    <property type="molecule type" value="Genomic_DNA"/>
</dbReference>
<dbReference type="CDD" id="cd06089">
    <property type="entry name" value="KOW_RPL26"/>
    <property type="match status" value="1"/>
</dbReference>
<evidence type="ECO:0000256" key="1">
    <source>
        <dbReference type="ARBA" id="ARBA00010618"/>
    </source>
</evidence>
<comment type="subunit">
    <text evidence="5">Part of the 50S ribosomal subunit.</text>
</comment>
<evidence type="ECO:0000313" key="9">
    <source>
        <dbReference type="Proteomes" id="UP000177838"/>
    </source>
</evidence>
<dbReference type="InterPro" id="IPR014722">
    <property type="entry name" value="Rib_uL2_dom2"/>
</dbReference>
<feature type="domain" description="KOW" evidence="7">
    <location>
        <begin position="5"/>
        <end position="32"/>
    </location>
</feature>
<evidence type="ECO:0000256" key="6">
    <source>
        <dbReference type="RuleBase" id="RU003477"/>
    </source>
</evidence>
<dbReference type="InterPro" id="IPR008991">
    <property type="entry name" value="Translation_prot_SH3-like_sf"/>
</dbReference>
<gene>
    <name evidence="5" type="primary">rplX</name>
    <name evidence="8" type="ORF">A2589_02955</name>
</gene>
<protein>
    <recommendedName>
        <fullName evidence="4 5">Large ribosomal subunit protein uL24</fullName>
    </recommendedName>
</protein>
<keyword evidence="5" id="KW-0699">rRNA-binding</keyword>
<organism evidence="8 9">
    <name type="scientific">Candidatus Vogelbacteria bacterium RIFOXYD1_FULL_46_19</name>
    <dbReference type="NCBI Taxonomy" id="1802439"/>
    <lineage>
        <taxon>Bacteria</taxon>
        <taxon>Candidatus Vogeliibacteriota</taxon>
    </lineage>
</organism>
<dbReference type="InterPro" id="IPR057264">
    <property type="entry name" value="Ribosomal_uL24_C"/>
</dbReference>
<accession>A0A1G2QGS8</accession>
<dbReference type="InterPro" id="IPR041988">
    <property type="entry name" value="Ribosomal_uL24_KOW"/>
</dbReference>
<evidence type="ECO:0000256" key="3">
    <source>
        <dbReference type="ARBA" id="ARBA00023274"/>
    </source>
</evidence>
<keyword evidence="3 5" id="KW-0687">Ribonucleoprotein</keyword>
<dbReference type="Gene3D" id="2.30.30.30">
    <property type="match status" value="1"/>
</dbReference>
<dbReference type="InterPro" id="IPR003256">
    <property type="entry name" value="Ribosomal_uL24"/>
</dbReference>